<evidence type="ECO:0000313" key="23">
    <source>
        <dbReference type="Proteomes" id="UP000245916"/>
    </source>
</evidence>
<dbReference type="GO" id="GO:0046872">
    <property type="term" value="F:metal ion binding"/>
    <property type="evidence" value="ECO:0007669"/>
    <property type="project" value="UniProtKB-UniRule"/>
</dbReference>
<organism evidence="22 23">
    <name type="scientific">Allosphingosinicella humi</name>
    <dbReference type="NCBI Taxonomy" id="2068657"/>
    <lineage>
        <taxon>Bacteria</taxon>
        <taxon>Pseudomonadati</taxon>
        <taxon>Pseudomonadota</taxon>
        <taxon>Alphaproteobacteria</taxon>
        <taxon>Sphingomonadales</taxon>
        <taxon>Sphingomonadaceae</taxon>
        <taxon>Allosphingosinicella</taxon>
    </lineage>
</organism>
<evidence type="ECO:0000313" key="22">
    <source>
        <dbReference type="EMBL" id="PWG01163.1"/>
    </source>
</evidence>
<evidence type="ECO:0000256" key="14">
    <source>
        <dbReference type="PIRSR" id="PIRSR000130-1"/>
    </source>
</evidence>
<accession>A0A2U2IYJ3</accession>
<dbReference type="Gene3D" id="3.20.20.70">
    <property type="entry name" value="Aldolase class I"/>
    <property type="match status" value="1"/>
</dbReference>
<comment type="similarity">
    <text evidence="2 13 19">Belongs to the IMPDH/GMPR family.</text>
</comment>
<dbReference type="SUPFAM" id="SSF54631">
    <property type="entry name" value="CBS-domain pair"/>
    <property type="match status" value="1"/>
</dbReference>
<feature type="binding site" evidence="16">
    <location>
        <begin position="245"/>
        <end position="247"/>
    </location>
    <ligand>
        <name>NAD(+)</name>
        <dbReference type="ChEBI" id="CHEBI:57540"/>
    </ligand>
</feature>
<dbReference type="UniPathway" id="UPA00601">
    <property type="reaction ID" value="UER00295"/>
</dbReference>
<dbReference type="SUPFAM" id="SSF51412">
    <property type="entry name" value="Inosine monophosphate dehydrogenase (IMPDH)"/>
    <property type="match status" value="1"/>
</dbReference>
<feature type="binding site" evidence="13 15">
    <location>
        <position position="300"/>
    </location>
    <ligand>
        <name>IMP</name>
        <dbReference type="ChEBI" id="CHEBI:58053"/>
    </ligand>
</feature>
<evidence type="ECO:0000256" key="2">
    <source>
        <dbReference type="ARBA" id="ARBA00005502"/>
    </source>
</evidence>
<dbReference type="OrthoDB" id="9805398at2"/>
<protein>
    <recommendedName>
        <fullName evidence="13 20">Inosine-5'-monophosphate dehydrogenase</fullName>
        <shortName evidence="13">IMP dehydrogenase</shortName>
        <shortName evidence="13">IMPD</shortName>
        <shortName evidence="13">IMPDH</shortName>
        <ecNumber evidence="13 20">1.1.1.205</ecNumber>
    </recommendedName>
</protein>
<dbReference type="Proteomes" id="UP000245916">
    <property type="component" value="Unassembled WGS sequence"/>
</dbReference>
<evidence type="ECO:0000259" key="21">
    <source>
        <dbReference type="PROSITE" id="PS51371"/>
    </source>
</evidence>
<feature type="binding site" evidence="13 16">
    <location>
        <begin position="295"/>
        <end position="297"/>
    </location>
    <ligand>
        <name>NAD(+)</name>
        <dbReference type="ChEBI" id="CHEBI:57540"/>
    </ligand>
</feature>
<keyword evidence="7 13" id="KW-0658">Purine biosynthesis</keyword>
<feature type="binding site" evidence="13">
    <location>
        <position position="467"/>
    </location>
    <ligand>
        <name>K(+)</name>
        <dbReference type="ChEBI" id="CHEBI:29103"/>
        <note>ligand shared between two tetrameric partners</note>
    </ligand>
</feature>
<dbReference type="GO" id="GO:0006177">
    <property type="term" value="P:GMP biosynthetic process"/>
    <property type="evidence" value="ECO:0007669"/>
    <property type="project" value="UniProtKB-UniRule"/>
</dbReference>
<evidence type="ECO:0000256" key="1">
    <source>
        <dbReference type="ARBA" id="ARBA00001958"/>
    </source>
</evidence>
<dbReference type="PROSITE" id="PS00487">
    <property type="entry name" value="IMP_DH_GMP_RED"/>
    <property type="match status" value="1"/>
</dbReference>
<keyword evidence="11 18" id="KW-0129">CBS domain</keyword>
<dbReference type="InterPro" id="IPR015875">
    <property type="entry name" value="IMP_DH/GMP_Rdtase_CS"/>
</dbReference>
<sequence length="485" mass="51565">MDISLGLTFDDVLLKPGESNVLPSQADTRTQVTREIALNIPILSSAMDTVTESDMAIVMAQLGGMGVLHRNLEVEEQAAAVRAVKRFESGMVVNPITMTGDQTLAEALELMARHRISGIPITEKNGRLVGILTNRDVRFAENPRQPVAELMTSENLVTVGPGVTQEEAKRQLHQRRIEKLLVVDDNRRCIGLITVKDIEKAVNYPNATKDASGRLRVAAATTVGDKGFERTEALIDAECDLIVIDTAHGHNREVAAAVERVKKRSNAVQIVAGNVATAEATKALIGAGADAVKVGIGPGSICTTRVVAGVGVPQLTAIMDAANEAAKSGTPVIADGGLRTSGDLAKALAAGASTVMIGSLLAGTEEAPGEMFLYQGRSYKSYRGMGSVGAMARGSADRYFQQDIKDHLKLVPEGIEGQVPYKGHAKDVIHQLVGGVKAAMGYTGAATIEELRTRAQFIRITNAGLRESHVHDVAITREAPNYPTR</sequence>
<keyword evidence="9 13" id="KW-0560">Oxidoreductase</keyword>
<keyword evidence="4 13" id="KW-0479">Metal-binding</keyword>
<evidence type="ECO:0000256" key="16">
    <source>
        <dbReference type="PIRSR" id="PIRSR000130-3"/>
    </source>
</evidence>
<evidence type="ECO:0000256" key="18">
    <source>
        <dbReference type="PROSITE-ProRule" id="PRU00703"/>
    </source>
</evidence>
<feature type="binding site" evidence="13 15">
    <location>
        <begin position="335"/>
        <end position="337"/>
    </location>
    <ligand>
        <name>IMP</name>
        <dbReference type="ChEBI" id="CHEBI:58053"/>
    </ligand>
</feature>
<dbReference type="PIRSF" id="PIRSF000130">
    <property type="entry name" value="IMPDH"/>
    <property type="match status" value="1"/>
</dbReference>
<feature type="domain" description="CBS" evidence="21">
    <location>
        <begin position="91"/>
        <end position="149"/>
    </location>
</feature>
<name>A0A2U2IYJ3_9SPHN</name>
<dbReference type="GO" id="GO:0006183">
    <property type="term" value="P:GTP biosynthetic process"/>
    <property type="evidence" value="ECO:0007669"/>
    <property type="project" value="TreeGrafter"/>
</dbReference>
<feature type="binding site" description="in other chain" evidence="13 17">
    <location>
        <position position="302"/>
    </location>
    <ligand>
        <name>K(+)</name>
        <dbReference type="ChEBI" id="CHEBI:29103"/>
        <note>ligand shared between two tetrameric partners</note>
    </ligand>
</feature>
<dbReference type="PANTHER" id="PTHR11911">
    <property type="entry name" value="INOSINE-5-MONOPHOSPHATE DEHYDROGENASE RELATED"/>
    <property type="match status" value="1"/>
</dbReference>
<feature type="active site" description="Proton acceptor" evidence="13 14">
    <location>
        <position position="398"/>
    </location>
</feature>
<comment type="subunit">
    <text evidence="3 13">Homotetramer.</text>
</comment>
<comment type="pathway">
    <text evidence="13 20">Purine metabolism; XMP biosynthesis via de novo pathway; XMP from IMP: step 1/1.</text>
</comment>
<feature type="binding site" evidence="13 15">
    <location>
        <begin position="382"/>
        <end position="386"/>
    </location>
    <ligand>
        <name>IMP</name>
        <dbReference type="ChEBI" id="CHEBI:58053"/>
    </ligand>
</feature>
<evidence type="ECO:0000256" key="4">
    <source>
        <dbReference type="ARBA" id="ARBA00022723"/>
    </source>
</evidence>
<evidence type="ECO:0000256" key="10">
    <source>
        <dbReference type="ARBA" id="ARBA00023027"/>
    </source>
</evidence>
<feature type="domain" description="CBS" evidence="21">
    <location>
        <begin position="151"/>
        <end position="208"/>
    </location>
</feature>
<evidence type="ECO:0000256" key="11">
    <source>
        <dbReference type="ARBA" id="ARBA00023122"/>
    </source>
</evidence>
<feature type="binding site" description="in other chain" evidence="13 17">
    <location>
        <position position="297"/>
    </location>
    <ligand>
        <name>K(+)</name>
        <dbReference type="ChEBI" id="CHEBI:29103"/>
        <note>ligand shared between two tetrameric partners</note>
    </ligand>
</feature>
<comment type="activity regulation">
    <text evidence="13">Mycophenolic acid (MPA) is a non-competitive inhibitor that prevents formation of the closed enzyme conformation by binding to the same site as the amobile flap. In contrast, mizoribine monophosphate (MZP) is a competitive inhibitor that induces the closed conformation. MPA is a potent inhibitor of mammalian IMPDHs but a poor inhibitor of the bacterial enzymes. MZP is a more potent inhibitor of bacterial IMPDH.</text>
</comment>
<dbReference type="InterPro" id="IPR046342">
    <property type="entry name" value="CBS_dom_sf"/>
</dbReference>
<dbReference type="FunFam" id="3.20.20.70:FF:000003">
    <property type="entry name" value="GMP reductase"/>
    <property type="match status" value="1"/>
</dbReference>
<comment type="cofactor">
    <cofactor evidence="1 13">
        <name>K(+)</name>
        <dbReference type="ChEBI" id="CHEBI:29103"/>
    </cofactor>
</comment>
<comment type="caution">
    <text evidence="22">The sequence shown here is derived from an EMBL/GenBank/DDBJ whole genome shotgun (WGS) entry which is preliminary data.</text>
</comment>
<keyword evidence="23" id="KW-1185">Reference proteome</keyword>
<dbReference type="HAMAP" id="MF_01964">
    <property type="entry name" value="IMPDH"/>
    <property type="match status" value="1"/>
</dbReference>
<evidence type="ECO:0000256" key="17">
    <source>
        <dbReference type="PIRSR" id="PIRSR000130-4"/>
    </source>
</evidence>
<evidence type="ECO:0000256" key="20">
    <source>
        <dbReference type="RuleBase" id="RU003928"/>
    </source>
</evidence>
<evidence type="ECO:0000256" key="7">
    <source>
        <dbReference type="ARBA" id="ARBA00022755"/>
    </source>
</evidence>
<dbReference type="AlphaFoldDB" id="A0A2U2IYJ3"/>
<dbReference type="InterPro" id="IPR005990">
    <property type="entry name" value="IMP_DH"/>
</dbReference>
<comment type="catalytic activity">
    <reaction evidence="12 13 20">
        <text>IMP + NAD(+) + H2O = XMP + NADH + H(+)</text>
        <dbReference type="Rhea" id="RHEA:11708"/>
        <dbReference type="ChEBI" id="CHEBI:15377"/>
        <dbReference type="ChEBI" id="CHEBI:15378"/>
        <dbReference type="ChEBI" id="CHEBI:57464"/>
        <dbReference type="ChEBI" id="CHEBI:57540"/>
        <dbReference type="ChEBI" id="CHEBI:57945"/>
        <dbReference type="ChEBI" id="CHEBI:58053"/>
        <dbReference type="EC" id="1.1.1.205"/>
    </reaction>
</comment>
<evidence type="ECO:0000256" key="6">
    <source>
        <dbReference type="ARBA" id="ARBA00022749"/>
    </source>
</evidence>
<dbReference type="InterPro" id="IPR000644">
    <property type="entry name" value="CBS_dom"/>
</dbReference>
<evidence type="ECO:0000256" key="3">
    <source>
        <dbReference type="ARBA" id="ARBA00011881"/>
    </source>
</evidence>
<dbReference type="InterPro" id="IPR001093">
    <property type="entry name" value="IMP_DH_GMPRt"/>
</dbReference>
<proteinExistence type="inferred from homology"/>
<dbReference type="RefSeq" id="WP_109272225.1">
    <property type="nucleotide sequence ID" value="NZ_QFFF01000002.1"/>
</dbReference>
<dbReference type="SMART" id="SM00116">
    <property type="entry name" value="CBS"/>
    <property type="match status" value="2"/>
</dbReference>
<feature type="binding site" evidence="13 15">
    <location>
        <position position="413"/>
    </location>
    <ligand>
        <name>IMP</name>
        <dbReference type="ChEBI" id="CHEBI:58053"/>
    </ligand>
</feature>
<feature type="binding site" evidence="13 15">
    <location>
        <begin position="358"/>
        <end position="359"/>
    </location>
    <ligand>
        <name>IMP</name>
        <dbReference type="ChEBI" id="CHEBI:58053"/>
    </ligand>
</feature>
<dbReference type="NCBIfam" id="TIGR01302">
    <property type="entry name" value="IMP_dehydrog"/>
    <property type="match status" value="1"/>
</dbReference>
<evidence type="ECO:0000256" key="5">
    <source>
        <dbReference type="ARBA" id="ARBA00022737"/>
    </source>
</evidence>
<comment type="function">
    <text evidence="13">Catalyzes the conversion of inosine 5'-phosphate (IMP) to xanthosine 5'-phosphate (XMP), the first committed and rate-limiting step in the de novo synthesis of guanine nucleotides, and therefore plays an important role in the regulation of cell growth.</text>
</comment>
<dbReference type="EMBL" id="QFFF01000002">
    <property type="protein sequence ID" value="PWG01163.1"/>
    <property type="molecule type" value="Genomic_DNA"/>
</dbReference>
<feature type="active site" description="Thioimidate intermediate" evidence="13 14">
    <location>
        <position position="302"/>
    </location>
</feature>
<feature type="binding site" evidence="13">
    <location>
        <position position="468"/>
    </location>
    <ligand>
        <name>K(+)</name>
        <dbReference type="ChEBI" id="CHEBI:29103"/>
        <note>ligand shared between two tetrameric partners</note>
    </ligand>
</feature>
<feature type="binding site" description="in other chain" evidence="13 17">
    <location>
        <position position="299"/>
    </location>
    <ligand>
        <name>K(+)</name>
        <dbReference type="ChEBI" id="CHEBI:29103"/>
        <note>ligand shared between two tetrameric partners</note>
    </ligand>
</feature>
<dbReference type="InterPro" id="IPR013785">
    <property type="entry name" value="Aldolase_TIM"/>
</dbReference>
<feature type="binding site" evidence="13">
    <location>
        <position position="245"/>
    </location>
    <ligand>
        <name>NAD(+)</name>
        <dbReference type="ChEBI" id="CHEBI:57540"/>
    </ligand>
</feature>
<keyword evidence="8 13" id="KW-0630">Potassium</keyword>
<dbReference type="CDD" id="cd04601">
    <property type="entry name" value="CBS_pair_IMPDH"/>
    <property type="match status" value="1"/>
</dbReference>
<dbReference type="GO" id="GO:0003938">
    <property type="term" value="F:IMP dehydrogenase activity"/>
    <property type="evidence" value="ECO:0007669"/>
    <property type="project" value="UniProtKB-UniRule"/>
</dbReference>
<keyword evidence="10 13" id="KW-0520">NAD</keyword>
<evidence type="ECO:0000256" key="13">
    <source>
        <dbReference type="HAMAP-Rule" id="MF_01964"/>
    </source>
</evidence>
<dbReference type="GO" id="GO:0000166">
    <property type="term" value="F:nucleotide binding"/>
    <property type="evidence" value="ECO:0007669"/>
    <property type="project" value="UniProtKB-UniRule"/>
</dbReference>
<feature type="binding site" evidence="13">
    <location>
        <position position="469"/>
    </location>
    <ligand>
        <name>K(+)</name>
        <dbReference type="ChEBI" id="CHEBI:29103"/>
        <note>ligand shared between two tetrameric partners</note>
    </ligand>
</feature>
<comment type="caution">
    <text evidence="13">Lacks conserved residue(s) required for the propagation of feature annotation.</text>
</comment>
<dbReference type="EC" id="1.1.1.205" evidence="13 20"/>
<evidence type="ECO:0000256" key="12">
    <source>
        <dbReference type="ARBA" id="ARBA00048028"/>
    </source>
</evidence>
<evidence type="ECO:0000256" key="15">
    <source>
        <dbReference type="PIRSR" id="PIRSR000130-2"/>
    </source>
</evidence>
<evidence type="ECO:0000256" key="9">
    <source>
        <dbReference type="ARBA" id="ARBA00023002"/>
    </source>
</evidence>
<dbReference type="Pfam" id="PF00571">
    <property type="entry name" value="CBS"/>
    <property type="match status" value="2"/>
</dbReference>
<reference evidence="22 23" key="1">
    <citation type="submission" date="2018-05" db="EMBL/GenBank/DDBJ databases">
        <title>Genome of Sphingosinicella humi QZX222.</title>
        <authorList>
            <person name="Qiao Z."/>
            <person name="Wang G."/>
        </authorList>
    </citation>
    <scope>NUCLEOTIDE SEQUENCE [LARGE SCALE GENOMIC DNA]</scope>
    <source>
        <strain evidence="22 23">QZX222</strain>
    </source>
</reference>
<dbReference type="CDD" id="cd00381">
    <property type="entry name" value="IMPDH"/>
    <property type="match status" value="1"/>
</dbReference>
<dbReference type="Pfam" id="PF00478">
    <property type="entry name" value="IMPDH"/>
    <property type="match status" value="1"/>
</dbReference>
<dbReference type="PANTHER" id="PTHR11911:SF111">
    <property type="entry name" value="INOSINE-5'-MONOPHOSPHATE DEHYDROGENASE"/>
    <property type="match status" value="1"/>
</dbReference>
<dbReference type="PROSITE" id="PS51371">
    <property type="entry name" value="CBS"/>
    <property type="match status" value="2"/>
</dbReference>
<evidence type="ECO:0000256" key="19">
    <source>
        <dbReference type="RuleBase" id="RU003927"/>
    </source>
</evidence>
<dbReference type="SMART" id="SM01240">
    <property type="entry name" value="IMPDH"/>
    <property type="match status" value="1"/>
</dbReference>
<keyword evidence="5" id="KW-0677">Repeat</keyword>
<gene>
    <name evidence="13" type="primary">guaB</name>
    <name evidence="22" type="ORF">DF286_13535</name>
</gene>
<keyword evidence="6 13" id="KW-0332">GMP biosynthesis</keyword>
<evidence type="ECO:0000256" key="8">
    <source>
        <dbReference type="ARBA" id="ARBA00022958"/>
    </source>
</evidence>